<dbReference type="InterPro" id="IPR010445">
    <property type="entry name" value="LapA_dom"/>
</dbReference>
<evidence type="ECO:0000313" key="10">
    <source>
        <dbReference type="Proteomes" id="UP000246036"/>
    </source>
</evidence>
<dbReference type="KEGG" id="lkl:DKL58_04445"/>
<dbReference type="Proteomes" id="UP000033533">
    <property type="component" value="Unassembled WGS sequence"/>
</dbReference>
<feature type="transmembrane region" description="Helical" evidence="5">
    <location>
        <begin position="44"/>
        <end position="63"/>
    </location>
</feature>
<evidence type="ECO:0000313" key="7">
    <source>
        <dbReference type="EMBL" id="AWM75263.1"/>
    </source>
</evidence>
<evidence type="ECO:0000259" key="6">
    <source>
        <dbReference type="Pfam" id="PF06305"/>
    </source>
</evidence>
<evidence type="ECO:0000256" key="3">
    <source>
        <dbReference type="ARBA" id="ARBA00022989"/>
    </source>
</evidence>
<keyword evidence="3 5" id="KW-1133">Transmembrane helix</keyword>
<dbReference type="STRING" id="1218493.JF76_09260"/>
<dbReference type="Pfam" id="PF06305">
    <property type="entry name" value="LapA_dom"/>
    <property type="match status" value="1"/>
</dbReference>
<evidence type="ECO:0000256" key="5">
    <source>
        <dbReference type="SAM" id="Phobius"/>
    </source>
</evidence>
<name>A0A0F4LCE1_9LACO</name>
<dbReference type="GO" id="GO:0005886">
    <property type="term" value="C:plasma membrane"/>
    <property type="evidence" value="ECO:0007669"/>
    <property type="project" value="InterPro"/>
</dbReference>
<protein>
    <submittedName>
        <fullName evidence="7">DUF1049 domain-containing protein</fullName>
    </submittedName>
</protein>
<dbReference type="RefSeq" id="WP_034979276.1">
    <property type="nucleotide sequence ID" value="NZ_CP029477.1"/>
</dbReference>
<evidence type="ECO:0000256" key="1">
    <source>
        <dbReference type="ARBA" id="ARBA00022475"/>
    </source>
</evidence>
<evidence type="ECO:0000256" key="4">
    <source>
        <dbReference type="ARBA" id="ARBA00023136"/>
    </source>
</evidence>
<proteinExistence type="predicted"/>
<dbReference type="PATRIC" id="fig|1218493.3.peg.978"/>
<dbReference type="EMBL" id="JXBY01000018">
    <property type="protein sequence ID" value="KJY55978.1"/>
    <property type="molecule type" value="Genomic_DNA"/>
</dbReference>
<reference evidence="8 9" key="1">
    <citation type="submission" date="2014-12" db="EMBL/GenBank/DDBJ databases">
        <title>Comparative genomics of the lactic acid bacteria isolated from the honey bee gut.</title>
        <authorList>
            <person name="Ellegaard K.M."/>
            <person name="Tamarit D."/>
            <person name="Javelind E."/>
            <person name="Olofsson T."/>
            <person name="Andersson S.G."/>
            <person name="Vasquez A."/>
        </authorList>
    </citation>
    <scope>NUCLEOTIDE SEQUENCE [LARGE SCALE GENOMIC DNA]</scope>
    <source>
        <strain evidence="8 9">Biut2</strain>
    </source>
</reference>
<evidence type="ECO:0000256" key="2">
    <source>
        <dbReference type="ARBA" id="ARBA00022692"/>
    </source>
</evidence>
<gene>
    <name evidence="7" type="ORF">DKL58_04445</name>
    <name evidence="8" type="ORF">JF76_09260</name>
</gene>
<dbReference type="Proteomes" id="UP000246036">
    <property type="component" value="Chromosome"/>
</dbReference>
<dbReference type="EMBL" id="CP029477">
    <property type="protein sequence ID" value="AWM75263.1"/>
    <property type="molecule type" value="Genomic_DNA"/>
</dbReference>
<evidence type="ECO:0000313" key="8">
    <source>
        <dbReference type="EMBL" id="KJY55978.1"/>
    </source>
</evidence>
<keyword evidence="4 5" id="KW-0472">Membrane</keyword>
<sequence>MKSKTKQIKLIFTLILTLLAVIFVVLNTNNVAINFGLFQFKLPLIIILVLMIIIGVLIGYFWGSYGHNQDKNN</sequence>
<accession>A0A0F4LCE1</accession>
<dbReference type="HOGENOM" id="CLU_142842_5_0_9"/>
<keyword evidence="10" id="KW-1185">Reference proteome</keyword>
<evidence type="ECO:0000313" key="9">
    <source>
        <dbReference type="Proteomes" id="UP000033533"/>
    </source>
</evidence>
<reference evidence="7 10" key="2">
    <citation type="submission" date="2018-05" db="EMBL/GenBank/DDBJ databases">
        <title>Reference genomes for bee gut microbiota database.</title>
        <authorList>
            <person name="Ellegaard K.M."/>
        </authorList>
    </citation>
    <scope>NUCLEOTIDE SEQUENCE [LARGE SCALE GENOMIC DNA]</scope>
    <source>
        <strain evidence="7 10">ESL0186</strain>
    </source>
</reference>
<dbReference type="AlphaFoldDB" id="A0A0F4LCE1"/>
<organism evidence="8 9">
    <name type="scientific">Lactobacillus kullabergensis</name>
    <dbReference type="NCBI Taxonomy" id="1218493"/>
    <lineage>
        <taxon>Bacteria</taxon>
        <taxon>Bacillati</taxon>
        <taxon>Bacillota</taxon>
        <taxon>Bacilli</taxon>
        <taxon>Lactobacillales</taxon>
        <taxon>Lactobacillaceae</taxon>
        <taxon>Lactobacillus</taxon>
    </lineage>
</organism>
<keyword evidence="1" id="KW-1003">Cell membrane</keyword>
<feature type="domain" description="Lipopolysaccharide assembly protein A" evidence="6">
    <location>
        <begin position="26"/>
        <end position="65"/>
    </location>
</feature>
<keyword evidence="2 5" id="KW-0812">Transmembrane</keyword>